<dbReference type="AlphaFoldDB" id="A0A1I2VCV5"/>
<keyword evidence="1" id="KW-0472">Membrane</keyword>
<keyword evidence="1" id="KW-1133">Transmembrane helix</keyword>
<dbReference type="OrthoDB" id="283083at2"/>
<evidence type="ECO:0000256" key="1">
    <source>
        <dbReference type="SAM" id="Phobius"/>
    </source>
</evidence>
<reference evidence="3" key="1">
    <citation type="submission" date="2016-10" db="EMBL/GenBank/DDBJ databases">
        <authorList>
            <person name="Varghese N."/>
            <person name="Submissions S."/>
        </authorList>
    </citation>
    <scope>NUCLEOTIDE SEQUENCE [LARGE SCALE GENOMIC DNA]</scope>
    <source>
        <strain evidence="3">CGMCC 1.10971</strain>
    </source>
</reference>
<keyword evidence="3" id="KW-1185">Reference proteome</keyword>
<dbReference type="Proteomes" id="UP000198623">
    <property type="component" value="Unassembled WGS sequence"/>
</dbReference>
<protein>
    <recommendedName>
        <fullName evidence="4">DUF4381 domain-containing protein</fullName>
    </recommendedName>
</protein>
<name>A0A1I2VCV5_9GAMM</name>
<dbReference type="STRING" id="1045558.SAMN05216175_11636"/>
<evidence type="ECO:0008006" key="4">
    <source>
        <dbReference type="Google" id="ProtNLM"/>
    </source>
</evidence>
<feature type="transmembrane region" description="Helical" evidence="1">
    <location>
        <begin position="25"/>
        <end position="44"/>
    </location>
</feature>
<keyword evidence="1" id="KW-0812">Transmembrane</keyword>
<accession>A0A1I2VCV5</accession>
<proteinExistence type="predicted"/>
<gene>
    <name evidence="2" type="ORF">SAMN05216175_11636</name>
</gene>
<organism evidence="2 3">
    <name type="scientific">Neptunomonas qingdaonensis</name>
    <dbReference type="NCBI Taxonomy" id="1045558"/>
    <lineage>
        <taxon>Bacteria</taxon>
        <taxon>Pseudomonadati</taxon>
        <taxon>Pseudomonadota</taxon>
        <taxon>Gammaproteobacteria</taxon>
        <taxon>Oceanospirillales</taxon>
        <taxon>Oceanospirillaceae</taxon>
        <taxon>Neptunomonas</taxon>
    </lineage>
</organism>
<dbReference type="RefSeq" id="WP_090730062.1">
    <property type="nucleotide sequence ID" value="NZ_FOOU01000016.1"/>
</dbReference>
<sequence length="158" mass="18025">MNAESLPLRPMQLPEAVGWWPMAPGWWLLILLSVAIVIALICWLRRRLADPRRAALAELKSIQQRFQHDGDKRALINHCNQLLKRTALTLFPRQDVAALSGDEWLTFLLSSSRGCQPQALQCLADGPYRPHTDYDTTALFSACRQWLKTVKKGKQKHV</sequence>
<dbReference type="InterPro" id="IPR025489">
    <property type="entry name" value="DUF4381"/>
</dbReference>
<evidence type="ECO:0000313" key="3">
    <source>
        <dbReference type="Proteomes" id="UP000198623"/>
    </source>
</evidence>
<dbReference type="Pfam" id="PF14316">
    <property type="entry name" value="DUF4381"/>
    <property type="match status" value="1"/>
</dbReference>
<dbReference type="EMBL" id="FOOU01000016">
    <property type="protein sequence ID" value="SFG86279.1"/>
    <property type="molecule type" value="Genomic_DNA"/>
</dbReference>
<evidence type="ECO:0000313" key="2">
    <source>
        <dbReference type="EMBL" id="SFG86279.1"/>
    </source>
</evidence>